<dbReference type="EMBL" id="KN835132">
    <property type="protein sequence ID" value="KIK49600.1"/>
    <property type="molecule type" value="Genomic_DNA"/>
</dbReference>
<reference evidence="1 2" key="1">
    <citation type="submission" date="2014-04" db="EMBL/GenBank/DDBJ databases">
        <authorList>
            <consortium name="DOE Joint Genome Institute"/>
            <person name="Kuo A."/>
            <person name="Ruytinx J."/>
            <person name="Rineau F."/>
            <person name="Colpaert J."/>
            <person name="Kohler A."/>
            <person name="Nagy L.G."/>
            <person name="Floudas D."/>
            <person name="Copeland A."/>
            <person name="Barry K.W."/>
            <person name="Cichocki N."/>
            <person name="Veneault-Fourrey C."/>
            <person name="LaButti K."/>
            <person name="Lindquist E.A."/>
            <person name="Lipzen A."/>
            <person name="Lundell T."/>
            <person name="Morin E."/>
            <person name="Murat C."/>
            <person name="Sun H."/>
            <person name="Tunlid A."/>
            <person name="Henrissat B."/>
            <person name="Grigoriev I.V."/>
            <person name="Hibbett D.S."/>
            <person name="Martin F."/>
            <person name="Nordberg H.P."/>
            <person name="Cantor M.N."/>
            <person name="Hua S.X."/>
        </authorList>
    </citation>
    <scope>NUCLEOTIDE SEQUENCE [LARGE SCALE GENOMIC DNA]</scope>
    <source>
        <strain evidence="1 2">UH-Slu-Lm8-n1</strain>
    </source>
</reference>
<proteinExistence type="predicted"/>
<name>A0A0D0AHM6_9AGAM</name>
<evidence type="ECO:0000313" key="2">
    <source>
        <dbReference type="Proteomes" id="UP000054485"/>
    </source>
</evidence>
<sequence>MKRHRNTCLCSSARVTTTVDFYHKNLPVSDPLFLSMEQPWQMEYRDLALSSDNLFSNRGLFEIWQRNIIMPLAPTYTTNLLSIRCFMASVMNYPRG</sequence>
<dbReference type="Proteomes" id="UP000054485">
    <property type="component" value="Unassembled WGS sequence"/>
</dbReference>
<dbReference type="HOGENOM" id="CLU_2361116_0_0_1"/>
<reference evidence="2" key="2">
    <citation type="submission" date="2015-01" db="EMBL/GenBank/DDBJ databases">
        <title>Evolutionary Origins and Diversification of the Mycorrhizal Mutualists.</title>
        <authorList>
            <consortium name="DOE Joint Genome Institute"/>
            <consortium name="Mycorrhizal Genomics Consortium"/>
            <person name="Kohler A."/>
            <person name="Kuo A."/>
            <person name="Nagy L.G."/>
            <person name="Floudas D."/>
            <person name="Copeland A."/>
            <person name="Barry K.W."/>
            <person name="Cichocki N."/>
            <person name="Veneault-Fourrey C."/>
            <person name="LaButti K."/>
            <person name="Lindquist E.A."/>
            <person name="Lipzen A."/>
            <person name="Lundell T."/>
            <person name="Morin E."/>
            <person name="Murat C."/>
            <person name="Riley R."/>
            <person name="Ohm R."/>
            <person name="Sun H."/>
            <person name="Tunlid A."/>
            <person name="Henrissat B."/>
            <person name="Grigoriev I.V."/>
            <person name="Hibbett D.S."/>
            <person name="Martin F."/>
        </authorList>
    </citation>
    <scope>NUCLEOTIDE SEQUENCE [LARGE SCALE GENOMIC DNA]</scope>
    <source>
        <strain evidence="2">UH-Slu-Lm8-n1</strain>
    </source>
</reference>
<dbReference type="AlphaFoldDB" id="A0A0D0AHM6"/>
<dbReference type="InParanoid" id="A0A0D0AHM6"/>
<evidence type="ECO:0000313" key="1">
    <source>
        <dbReference type="EMBL" id="KIK49600.1"/>
    </source>
</evidence>
<organism evidence="1 2">
    <name type="scientific">Suillus luteus UH-Slu-Lm8-n1</name>
    <dbReference type="NCBI Taxonomy" id="930992"/>
    <lineage>
        <taxon>Eukaryota</taxon>
        <taxon>Fungi</taxon>
        <taxon>Dikarya</taxon>
        <taxon>Basidiomycota</taxon>
        <taxon>Agaricomycotina</taxon>
        <taxon>Agaricomycetes</taxon>
        <taxon>Agaricomycetidae</taxon>
        <taxon>Boletales</taxon>
        <taxon>Suillineae</taxon>
        <taxon>Suillaceae</taxon>
        <taxon>Suillus</taxon>
    </lineage>
</organism>
<keyword evidence="2" id="KW-1185">Reference proteome</keyword>
<gene>
    <name evidence="1" type="ORF">CY34DRAFT_120536</name>
</gene>
<accession>A0A0D0AHM6</accession>
<protein>
    <submittedName>
        <fullName evidence="1">Uncharacterized protein</fullName>
    </submittedName>
</protein>